<evidence type="ECO:0000259" key="2">
    <source>
        <dbReference type="Pfam" id="PF01471"/>
    </source>
</evidence>
<dbReference type="InterPro" id="IPR036366">
    <property type="entry name" value="PGBDSf"/>
</dbReference>
<feature type="compositionally biased region" description="Polar residues" evidence="1">
    <location>
        <begin position="1"/>
        <end position="13"/>
    </location>
</feature>
<evidence type="ECO:0000313" key="4">
    <source>
        <dbReference type="Proteomes" id="UP000757435"/>
    </source>
</evidence>
<evidence type="ECO:0000256" key="1">
    <source>
        <dbReference type="SAM" id="MobiDB-lite"/>
    </source>
</evidence>
<accession>A0A951QFU9</accession>
<evidence type="ECO:0000313" key="3">
    <source>
        <dbReference type="EMBL" id="MBW4662297.1"/>
    </source>
</evidence>
<comment type="caution">
    <text evidence="3">The sequence shown here is derived from an EMBL/GenBank/DDBJ whole genome shotgun (WGS) entry which is preliminary data.</text>
</comment>
<reference evidence="3" key="1">
    <citation type="submission" date="2021-05" db="EMBL/GenBank/DDBJ databases">
        <authorList>
            <person name="Pietrasiak N."/>
            <person name="Ward R."/>
            <person name="Stajich J.E."/>
            <person name="Kurbessoian T."/>
        </authorList>
    </citation>
    <scope>NUCLEOTIDE SEQUENCE</scope>
    <source>
        <strain evidence="3">UHER 2000/2452</strain>
    </source>
</reference>
<dbReference type="EMBL" id="JAHHHD010000067">
    <property type="protein sequence ID" value="MBW4662297.1"/>
    <property type="molecule type" value="Genomic_DNA"/>
</dbReference>
<feature type="region of interest" description="Disordered" evidence="1">
    <location>
        <begin position="1"/>
        <end position="26"/>
    </location>
</feature>
<dbReference type="Proteomes" id="UP000757435">
    <property type="component" value="Unassembled WGS sequence"/>
</dbReference>
<dbReference type="InterPro" id="IPR036365">
    <property type="entry name" value="PGBD-like_sf"/>
</dbReference>
<gene>
    <name evidence="3" type="ORF">KME15_26895</name>
</gene>
<dbReference type="Pfam" id="PF01471">
    <property type="entry name" value="PG_binding_1"/>
    <property type="match status" value="1"/>
</dbReference>
<organism evidence="3 4">
    <name type="scientific">Drouetiella hepatica Uher 2000/2452</name>
    <dbReference type="NCBI Taxonomy" id="904376"/>
    <lineage>
        <taxon>Bacteria</taxon>
        <taxon>Bacillati</taxon>
        <taxon>Cyanobacteriota</taxon>
        <taxon>Cyanophyceae</taxon>
        <taxon>Oculatellales</taxon>
        <taxon>Oculatellaceae</taxon>
        <taxon>Drouetiella</taxon>
    </lineage>
</organism>
<protein>
    <submittedName>
        <fullName evidence="3">Peptidoglycan-binding protein</fullName>
    </submittedName>
</protein>
<dbReference type="Gene3D" id="1.10.101.10">
    <property type="entry name" value="PGBD-like superfamily/PGBD"/>
    <property type="match status" value="1"/>
</dbReference>
<proteinExistence type="predicted"/>
<dbReference type="AlphaFoldDB" id="A0A951QFU9"/>
<sequence length="99" mass="11156">MQVSHQAPQTQTPCHRMPVLRRNDQQTQPDEMVKFLQRRLNAYNFPLKIDGFFGAKTEAAVIGLQERGNDHDPSVVVDGIVGPRTWESLAACVIIREAN</sequence>
<name>A0A951QFU9_9CYAN</name>
<feature type="domain" description="Peptidoglycan binding-like" evidence="2">
    <location>
        <begin position="31"/>
        <end position="89"/>
    </location>
</feature>
<dbReference type="InterPro" id="IPR002477">
    <property type="entry name" value="Peptidoglycan-bd-like"/>
</dbReference>
<dbReference type="SUPFAM" id="SSF47090">
    <property type="entry name" value="PGBD-like"/>
    <property type="match status" value="1"/>
</dbReference>
<reference evidence="3" key="2">
    <citation type="journal article" date="2022" name="Microbiol. Resour. Announc.">
        <title>Metagenome Sequencing to Explore Phylogenomics of Terrestrial Cyanobacteria.</title>
        <authorList>
            <person name="Ward R.D."/>
            <person name="Stajich J.E."/>
            <person name="Johansen J.R."/>
            <person name="Huntemann M."/>
            <person name="Clum A."/>
            <person name="Foster B."/>
            <person name="Foster B."/>
            <person name="Roux S."/>
            <person name="Palaniappan K."/>
            <person name="Varghese N."/>
            <person name="Mukherjee S."/>
            <person name="Reddy T.B.K."/>
            <person name="Daum C."/>
            <person name="Copeland A."/>
            <person name="Chen I.A."/>
            <person name="Ivanova N.N."/>
            <person name="Kyrpides N.C."/>
            <person name="Shapiro N."/>
            <person name="Eloe-Fadrosh E.A."/>
            <person name="Pietrasiak N."/>
        </authorList>
    </citation>
    <scope>NUCLEOTIDE SEQUENCE</scope>
    <source>
        <strain evidence="3">UHER 2000/2452</strain>
    </source>
</reference>